<keyword evidence="2" id="KW-0472">Membrane</keyword>
<protein>
    <recommendedName>
        <fullName evidence="5">Stress response NST1-like protein</fullName>
    </recommendedName>
</protein>
<dbReference type="STRING" id="35608.A0A2U1P5V6"/>
<dbReference type="OrthoDB" id="629492at2759"/>
<feature type="region of interest" description="Disordered" evidence="1">
    <location>
        <begin position="235"/>
        <end position="279"/>
    </location>
</feature>
<feature type="transmembrane region" description="Helical" evidence="2">
    <location>
        <begin position="45"/>
        <end position="64"/>
    </location>
</feature>
<feature type="transmembrane region" description="Helical" evidence="2">
    <location>
        <begin position="199"/>
        <end position="222"/>
    </location>
</feature>
<feature type="compositionally biased region" description="Low complexity" evidence="1">
    <location>
        <begin position="478"/>
        <end position="493"/>
    </location>
</feature>
<feature type="region of interest" description="Disordered" evidence="1">
    <location>
        <begin position="600"/>
        <end position="628"/>
    </location>
</feature>
<comment type="caution">
    <text evidence="3">The sequence shown here is derived from an EMBL/GenBank/DDBJ whole genome shotgun (WGS) entry which is preliminary data.</text>
</comment>
<keyword evidence="2" id="KW-0812">Transmembrane</keyword>
<feature type="compositionally biased region" description="Basic and acidic residues" evidence="1">
    <location>
        <begin position="301"/>
        <end position="336"/>
    </location>
</feature>
<proteinExistence type="predicted"/>
<dbReference type="Proteomes" id="UP000245207">
    <property type="component" value="Unassembled WGS sequence"/>
</dbReference>
<feature type="compositionally biased region" description="Basic and acidic residues" evidence="1">
    <location>
        <begin position="419"/>
        <end position="438"/>
    </location>
</feature>
<evidence type="ECO:0000256" key="2">
    <source>
        <dbReference type="SAM" id="Phobius"/>
    </source>
</evidence>
<reference evidence="3 4" key="1">
    <citation type="journal article" date="2018" name="Mol. Plant">
        <title>The genome of Artemisia annua provides insight into the evolution of Asteraceae family and artemisinin biosynthesis.</title>
        <authorList>
            <person name="Shen Q."/>
            <person name="Zhang L."/>
            <person name="Liao Z."/>
            <person name="Wang S."/>
            <person name="Yan T."/>
            <person name="Shi P."/>
            <person name="Liu M."/>
            <person name="Fu X."/>
            <person name="Pan Q."/>
            <person name="Wang Y."/>
            <person name="Lv Z."/>
            <person name="Lu X."/>
            <person name="Zhang F."/>
            <person name="Jiang W."/>
            <person name="Ma Y."/>
            <person name="Chen M."/>
            <person name="Hao X."/>
            <person name="Li L."/>
            <person name="Tang Y."/>
            <person name="Lv G."/>
            <person name="Zhou Y."/>
            <person name="Sun X."/>
            <person name="Brodelius P.E."/>
            <person name="Rose J.K.C."/>
            <person name="Tang K."/>
        </authorList>
    </citation>
    <scope>NUCLEOTIDE SEQUENCE [LARGE SCALE GENOMIC DNA]</scope>
    <source>
        <strain evidence="4">cv. Huhao1</strain>
        <tissue evidence="3">Leaf</tissue>
    </source>
</reference>
<feature type="region of interest" description="Disordered" evidence="1">
    <location>
        <begin position="301"/>
        <end position="373"/>
    </location>
</feature>
<keyword evidence="4" id="KW-1185">Reference proteome</keyword>
<name>A0A2U1P5V6_ARTAN</name>
<gene>
    <name evidence="3" type="ORF">CTI12_AA189940</name>
</gene>
<evidence type="ECO:0000313" key="4">
    <source>
        <dbReference type="Proteomes" id="UP000245207"/>
    </source>
</evidence>
<feature type="compositionally biased region" description="Basic and acidic residues" evidence="1">
    <location>
        <begin position="246"/>
        <end position="274"/>
    </location>
</feature>
<feature type="region of interest" description="Disordered" evidence="1">
    <location>
        <begin position="477"/>
        <end position="507"/>
    </location>
</feature>
<organism evidence="3 4">
    <name type="scientific">Artemisia annua</name>
    <name type="common">Sweet wormwood</name>
    <dbReference type="NCBI Taxonomy" id="35608"/>
    <lineage>
        <taxon>Eukaryota</taxon>
        <taxon>Viridiplantae</taxon>
        <taxon>Streptophyta</taxon>
        <taxon>Embryophyta</taxon>
        <taxon>Tracheophyta</taxon>
        <taxon>Spermatophyta</taxon>
        <taxon>Magnoliopsida</taxon>
        <taxon>eudicotyledons</taxon>
        <taxon>Gunneridae</taxon>
        <taxon>Pentapetalae</taxon>
        <taxon>asterids</taxon>
        <taxon>campanulids</taxon>
        <taxon>Asterales</taxon>
        <taxon>Asteraceae</taxon>
        <taxon>Asteroideae</taxon>
        <taxon>Anthemideae</taxon>
        <taxon>Artemisiinae</taxon>
        <taxon>Artemisia</taxon>
    </lineage>
</organism>
<evidence type="ECO:0008006" key="5">
    <source>
        <dbReference type="Google" id="ProtNLM"/>
    </source>
</evidence>
<evidence type="ECO:0000256" key="1">
    <source>
        <dbReference type="SAM" id="MobiDB-lite"/>
    </source>
</evidence>
<feature type="transmembrane region" description="Helical" evidence="2">
    <location>
        <begin position="18"/>
        <end position="39"/>
    </location>
</feature>
<feature type="region of interest" description="Disordered" evidence="1">
    <location>
        <begin position="407"/>
        <end position="442"/>
    </location>
</feature>
<dbReference type="AlphaFoldDB" id="A0A2U1P5V6"/>
<feature type="compositionally biased region" description="Polar residues" evidence="1">
    <location>
        <begin position="407"/>
        <end position="418"/>
    </location>
</feature>
<feature type="compositionally biased region" description="Basic and acidic residues" evidence="1">
    <location>
        <begin position="350"/>
        <end position="369"/>
    </location>
</feature>
<sequence>MCILCVIQKWSRKVATMLPWLVIPLIVMWVFSQFLPPAFRFEITSPRLACVSVLLVTLFWYEILMPQLSAWRASRNARIMERMRVQAIELHKLRKNAIRRCRNCRNPYRDQNPSGGKFKCSYCGHTSKRPDMGSHEFTDLGRLSNSGMIFDLVGKVWSDNNWVCGQDWLENGGNWANGSFSWKRKKNSCGFVSSANVHFVYSLLVFVCKSLAAIFLGIMWLFRKVFKISFNEDDTSQDPDISGIAKKGENGNETRTEKARRKAEEKKQARLEREQLEEEEQQQREEVARLVEERRKVRDEINKHNKIDKTSPRVKNGKKEAEKKRQEKKKEWDRRSSRSNSDVDEFEQQASKETEKNRKRETNNRELRKAKVVMGISSNQGSVGSGYLDRMRGNVFPSSKTFSQGGFLGKSTNANAANTREHRSGASVDHTKKRDFAQSERGYVKQNKHVDDQNQNRTAIFESQPCPLPKRSWKQLFSRSSASPSSISTNVVSRPNGNSQVESPSPIASGYSTQGFVSPITHGVPYPSVSYSYGNSTSNATGLKLSTNLSELQPEEPDIFEDPCYVPSPSNLNGPVSDSHDNFHTDFRFLAETGLAKPSPIESPISRLRTSDEKHAGKTNLPSEDLGTANDKGWQMWSSSPFGQDTLGLVVGSPNWYLPQELNGLNTEGVAPLRSQTTLVTSDDPWALRTSYASLSSNHHHFSLEGATNNTLVYGNHNGSSFGHRYRLSHGSVVTKKENGAAPISGEVLGTTSAMIPSPGDGLDSNQIYSHFGHLHVKMK</sequence>
<keyword evidence="2" id="KW-1133">Transmembrane helix</keyword>
<dbReference type="EMBL" id="PKPP01001630">
    <property type="protein sequence ID" value="PWA81128.1"/>
    <property type="molecule type" value="Genomic_DNA"/>
</dbReference>
<evidence type="ECO:0000313" key="3">
    <source>
        <dbReference type="EMBL" id="PWA81128.1"/>
    </source>
</evidence>
<accession>A0A2U1P5V6</accession>